<dbReference type="Proteomes" id="UP000057213">
    <property type="component" value="Chromosome"/>
</dbReference>
<dbReference type="AlphaFoldDB" id="A0A0M4LIE6"/>
<dbReference type="KEGG" id="banc:PU02_0666"/>
<name>A0A0M4LIE6_9HYPH</name>
<evidence type="ECO:0000313" key="2">
    <source>
        <dbReference type="Proteomes" id="UP000057213"/>
    </source>
</evidence>
<gene>
    <name evidence="1" type="ORF">PU02_0666</name>
</gene>
<sequence>MMGMRSVRKVEGFFGVDLDIRCLNINFEEQCSCKCELVKKARVGYKDFQLFANGVLEGLEN</sequence>
<dbReference type="PATRIC" id="fig|1318743.3.peg.679"/>
<evidence type="ECO:0000313" key="1">
    <source>
        <dbReference type="EMBL" id="ALE03480.1"/>
    </source>
</evidence>
<proteinExistence type="predicted"/>
<accession>A0A0M4LIE6</accession>
<dbReference type="EMBL" id="CP010401">
    <property type="protein sequence ID" value="ALE03480.1"/>
    <property type="molecule type" value="Genomic_DNA"/>
</dbReference>
<keyword evidence="2" id="KW-1185">Reference proteome</keyword>
<protein>
    <submittedName>
        <fullName evidence="1">Uncharacterized protein</fullName>
    </submittedName>
</protein>
<organism evidence="1 2">
    <name type="scientific">Bartonella ancashensis</name>
    <dbReference type="NCBI Taxonomy" id="1318743"/>
    <lineage>
        <taxon>Bacteria</taxon>
        <taxon>Pseudomonadati</taxon>
        <taxon>Pseudomonadota</taxon>
        <taxon>Alphaproteobacteria</taxon>
        <taxon>Hyphomicrobiales</taxon>
        <taxon>Bartonellaceae</taxon>
        <taxon>Bartonella</taxon>
    </lineage>
</organism>
<reference evidence="1 2" key="1">
    <citation type="journal article" date="2015" name="Genome Announc.">
        <title>Complete Genome Sequence of Bartonella ancashensis Strain 20.00, Isolated from the Blood of a Patient with Verruga Peruana.</title>
        <authorList>
            <person name="Hang J."/>
            <person name="Mullins K.E."/>
            <person name="Clifford R.J."/>
            <person name="Onmus-Leone F."/>
            <person name="Yang Y."/>
            <person name="Jiang J."/>
            <person name="Leguia M."/>
            <person name="Kasper M.R."/>
            <person name="Maguina C."/>
            <person name="Lesho E.P."/>
            <person name="Jarman R.G."/>
            <person name="Richards A.L."/>
            <person name="Blazes D."/>
        </authorList>
    </citation>
    <scope>NUCLEOTIDE SEQUENCE [LARGE SCALE GENOMIC DNA]</scope>
    <source>
        <strain evidence="1 2">20.00</strain>
    </source>
</reference>